<sequence>MVKDRNHQLVACNSCFLNMSGFASVEHVLGLTDDDMPWKEFSEIYQSHERDILSGSQYDLFEPIVDCNGKKYNLHIRKKIIKDINGNKSGIISHAMIFDYRYGTEIIKFSSNCYTVSHGGNIEELSRKEREVVFLFLNGYKRKEASNYLSISPSTFDSHIVSIKTNLIVTQAMTLL</sequence>
<dbReference type="Gene3D" id="1.10.10.10">
    <property type="entry name" value="Winged helix-like DNA-binding domain superfamily/Winged helix DNA-binding domain"/>
    <property type="match status" value="1"/>
</dbReference>
<dbReference type="InterPro" id="IPR035965">
    <property type="entry name" value="PAS-like_dom_sf"/>
</dbReference>
<dbReference type="InterPro" id="IPR000792">
    <property type="entry name" value="Tscrpt_reg_LuxR_C"/>
</dbReference>
<dbReference type="AlphaFoldDB" id="A0A0H3ZN40"/>
<dbReference type="Gene3D" id="3.30.450.20">
    <property type="entry name" value="PAS domain"/>
    <property type="match status" value="1"/>
</dbReference>
<dbReference type="Pfam" id="PF00196">
    <property type="entry name" value="GerE"/>
    <property type="match status" value="1"/>
</dbReference>
<name>A0A0H3ZN40_VIBSP</name>
<evidence type="ECO:0000313" key="2">
    <source>
        <dbReference type="EMBL" id="AKN37575.1"/>
    </source>
</evidence>
<dbReference type="EMBL" id="KP795539">
    <property type="protein sequence ID" value="AKN37575.1"/>
    <property type="molecule type" value="Genomic_DNA"/>
</dbReference>
<proteinExistence type="predicted"/>
<evidence type="ECO:0000259" key="1">
    <source>
        <dbReference type="Pfam" id="PF00196"/>
    </source>
</evidence>
<dbReference type="InterPro" id="IPR036388">
    <property type="entry name" value="WH-like_DNA-bd_sf"/>
</dbReference>
<dbReference type="GO" id="GO:0006355">
    <property type="term" value="P:regulation of DNA-templated transcription"/>
    <property type="evidence" value="ECO:0007669"/>
    <property type="project" value="InterPro"/>
</dbReference>
<feature type="domain" description="HTH luxR-type" evidence="1">
    <location>
        <begin position="124"/>
        <end position="171"/>
    </location>
</feature>
<accession>A0A0H3ZN40</accession>
<protein>
    <recommendedName>
        <fullName evidence="1">HTH luxR-type domain-containing protein</fullName>
    </recommendedName>
</protein>
<organism evidence="2">
    <name type="scientific">Vibrio splendidus</name>
    <dbReference type="NCBI Taxonomy" id="29497"/>
    <lineage>
        <taxon>Bacteria</taxon>
        <taxon>Pseudomonadati</taxon>
        <taxon>Pseudomonadota</taxon>
        <taxon>Gammaproteobacteria</taxon>
        <taxon>Vibrionales</taxon>
        <taxon>Vibrionaceae</taxon>
        <taxon>Vibrio</taxon>
    </lineage>
</organism>
<dbReference type="InterPro" id="IPR016032">
    <property type="entry name" value="Sig_transdc_resp-reg_C-effctor"/>
</dbReference>
<dbReference type="SUPFAM" id="SSF55785">
    <property type="entry name" value="PYP-like sensor domain (PAS domain)"/>
    <property type="match status" value="1"/>
</dbReference>
<reference evidence="2" key="1">
    <citation type="journal article" date="2015" name="MBio">
        <title>Eco-Evolutionary Dynamics of Episomes among Ecologically Cohesive Bacterial Populations.</title>
        <authorList>
            <person name="Xue H."/>
            <person name="Cordero O.X."/>
            <person name="Camas F.M."/>
            <person name="Trimble W."/>
            <person name="Meyer F."/>
            <person name="Guglielmini J."/>
            <person name="Rocha E.P."/>
            <person name="Polz M.F."/>
        </authorList>
    </citation>
    <scope>NUCLEOTIDE SEQUENCE</scope>
    <source>
        <strain evidence="2">5S_214</strain>
    </source>
</reference>
<dbReference type="PRINTS" id="PR00038">
    <property type="entry name" value="HTHLUXR"/>
</dbReference>
<dbReference type="SUPFAM" id="SSF46894">
    <property type="entry name" value="C-terminal effector domain of the bipartite response regulators"/>
    <property type="match status" value="1"/>
</dbReference>
<dbReference type="GO" id="GO:0003677">
    <property type="term" value="F:DNA binding"/>
    <property type="evidence" value="ECO:0007669"/>
    <property type="project" value="InterPro"/>
</dbReference>